<dbReference type="STRING" id="408074.SAMN05660909_05446"/>
<evidence type="ECO:0008006" key="3">
    <source>
        <dbReference type="Google" id="ProtNLM"/>
    </source>
</evidence>
<evidence type="ECO:0000313" key="2">
    <source>
        <dbReference type="Proteomes" id="UP000199656"/>
    </source>
</evidence>
<sequence length="162" mass="18656">MLYQFVAMYIEDESTGNQITVEIDKVMDNDYDIIKELGRFDFDWDELKGELVYKLVLVGTNDIEGLIAIIDHPEEGFRYLEVKLIESAKENIGANKKYTRVAGTLLSFACREAFRKGYYGAVFLIPKTNLVPLYIKKYGFKNIGRGLWLDIDASLELMSKFQ</sequence>
<dbReference type="EMBL" id="FNRL01000044">
    <property type="protein sequence ID" value="SEB10113.1"/>
    <property type="molecule type" value="Genomic_DNA"/>
</dbReference>
<name>A0A1H4GKE8_9BACT</name>
<proteinExistence type="predicted"/>
<dbReference type="Proteomes" id="UP000199656">
    <property type="component" value="Unassembled WGS sequence"/>
</dbReference>
<keyword evidence="2" id="KW-1185">Reference proteome</keyword>
<evidence type="ECO:0000313" key="1">
    <source>
        <dbReference type="EMBL" id="SEB10113.1"/>
    </source>
</evidence>
<reference evidence="2" key="1">
    <citation type="submission" date="2016-10" db="EMBL/GenBank/DDBJ databases">
        <authorList>
            <person name="Varghese N."/>
            <person name="Submissions S."/>
        </authorList>
    </citation>
    <scope>NUCLEOTIDE SEQUENCE [LARGE SCALE GENOMIC DNA]</scope>
    <source>
        <strain evidence="2">DSM 23920</strain>
    </source>
</reference>
<gene>
    <name evidence="1" type="ORF">SAMN05660909_05446</name>
</gene>
<protein>
    <recommendedName>
        <fullName evidence="3">N-acetyltransferase domain-containing protein</fullName>
    </recommendedName>
</protein>
<dbReference type="AlphaFoldDB" id="A0A1H4GKE8"/>
<accession>A0A1H4GKE8</accession>
<organism evidence="1 2">
    <name type="scientific">Chitinophaga terrae</name>
    <name type="common">ex Kim and Jung 2007</name>
    <dbReference type="NCBI Taxonomy" id="408074"/>
    <lineage>
        <taxon>Bacteria</taxon>
        <taxon>Pseudomonadati</taxon>
        <taxon>Bacteroidota</taxon>
        <taxon>Chitinophagia</taxon>
        <taxon>Chitinophagales</taxon>
        <taxon>Chitinophagaceae</taxon>
        <taxon>Chitinophaga</taxon>
    </lineage>
</organism>